<evidence type="ECO:0000256" key="1">
    <source>
        <dbReference type="ARBA" id="ARBA00001971"/>
    </source>
</evidence>
<dbReference type="CDD" id="cd11065">
    <property type="entry name" value="CYP64-like"/>
    <property type="match status" value="1"/>
</dbReference>
<comment type="caution">
    <text evidence="16">The sequence shown here is derived from an EMBL/GenBank/DDBJ whole genome shotgun (WGS) entry which is preliminary data.</text>
</comment>
<dbReference type="SUPFAM" id="SSF48264">
    <property type="entry name" value="Cytochrome P450"/>
    <property type="match status" value="1"/>
</dbReference>
<dbReference type="GO" id="GO:0005506">
    <property type="term" value="F:iron ion binding"/>
    <property type="evidence" value="ECO:0007669"/>
    <property type="project" value="InterPro"/>
</dbReference>
<dbReference type="InterPro" id="IPR002401">
    <property type="entry name" value="Cyt_P450_E_grp-I"/>
</dbReference>
<keyword evidence="6" id="KW-0812">Transmembrane</keyword>
<feature type="chain" id="PRO_5006901903" description="Cytochrome P450" evidence="15">
    <location>
        <begin position="23"/>
        <end position="564"/>
    </location>
</feature>
<keyword evidence="10 14" id="KW-0408">Iron</keyword>
<keyword evidence="15" id="KW-0732">Signal</keyword>
<evidence type="ECO:0000256" key="9">
    <source>
        <dbReference type="ARBA" id="ARBA00023002"/>
    </source>
</evidence>
<evidence type="ECO:0000313" key="16">
    <source>
        <dbReference type="EMBL" id="KTB37260.1"/>
    </source>
</evidence>
<dbReference type="InterPro" id="IPR036396">
    <property type="entry name" value="Cyt_P450_sf"/>
</dbReference>
<comment type="cofactor">
    <cofactor evidence="1 14">
        <name>heme</name>
        <dbReference type="ChEBI" id="CHEBI:30413"/>
    </cofactor>
</comment>
<dbReference type="PANTHER" id="PTHR46300:SF2">
    <property type="entry name" value="CYTOCHROME P450 MONOOXYGENASE ALNH-RELATED"/>
    <property type="match status" value="1"/>
</dbReference>
<dbReference type="PRINTS" id="PR00463">
    <property type="entry name" value="EP450I"/>
</dbReference>
<feature type="binding site" description="axial binding residue" evidence="14">
    <location>
        <position position="480"/>
    </location>
    <ligand>
        <name>heme</name>
        <dbReference type="ChEBI" id="CHEBI:30413"/>
    </ligand>
    <ligandPart>
        <name>Fe</name>
        <dbReference type="ChEBI" id="CHEBI:18248"/>
    </ligandPart>
</feature>
<evidence type="ECO:0000256" key="13">
    <source>
        <dbReference type="ARBA" id="ARBA00023180"/>
    </source>
</evidence>
<comment type="similarity">
    <text evidence="4">Belongs to the cytochrome P450 family.</text>
</comment>
<dbReference type="Proteomes" id="UP000054988">
    <property type="component" value="Unassembled WGS sequence"/>
</dbReference>
<keyword evidence="9" id="KW-0560">Oxidoreductase</keyword>
<name>A0A0W0FLR8_MONRR</name>
<accession>A0A0W0FLR8</accession>
<evidence type="ECO:0000256" key="6">
    <source>
        <dbReference type="ARBA" id="ARBA00022692"/>
    </source>
</evidence>
<dbReference type="GO" id="GO:0016020">
    <property type="term" value="C:membrane"/>
    <property type="evidence" value="ECO:0007669"/>
    <property type="project" value="UniProtKB-SubCell"/>
</dbReference>
<evidence type="ECO:0000256" key="4">
    <source>
        <dbReference type="ARBA" id="ARBA00010617"/>
    </source>
</evidence>
<dbReference type="PANTHER" id="PTHR46300">
    <property type="entry name" value="P450, PUTATIVE (EUROFUNG)-RELATED-RELATED"/>
    <property type="match status" value="1"/>
</dbReference>
<keyword evidence="5 14" id="KW-0349">Heme</keyword>
<dbReference type="GO" id="GO:0004497">
    <property type="term" value="F:monooxygenase activity"/>
    <property type="evidence" value="ECO:0007669"/>
    <property type="project" value="UniProtKB-KW"/>
</dbReference>
<evidence type="ECO:0000256" key="5">
    <source>
        <dbReference type="ARBA" id="ARBA00022617"/>
    </source>
</evidence>
<evidence type="ECO:0000256" key="12">
    <source>
        <dbReference type="ARBA" id="ARBA00023136"/>
    </source>
</evidence>
<evidence type="ECO:0000256" key="8">
    <source>
        <dbReference type="ARBA" id="ARBA00022989"/>
    </source>
</evidence>
<organism evidence="16 17">
    <name type="scientific">Moniliophthora roreri</name>
    <name type="common">Frosty pod rot fungus</name>
    <name type="synonym">Monilia roreri</name>
    <dbReference type="NCBI Taxonomy" id="221103"/>
    <lineage>
        <taxon>Eukaryota</taxon>
        <taxon>Fungi</taxon>
        <taxon>Dikarya</taxon>
        <taxon>Basidiomycota</taxon>
        <taxon>Agaricomycotina</taxon>
        <taxon>Agaricomycetes</taxon>
        <taxon>Agaricomycetidae</taxon>
        <taxon>Agaricales</taxon>
        <taxon>Marasmiineae</taxon>
        <taxon>Marasmiaceae</taxon>
        <taxon>Moniliophthora</taxon>
    </lineage>
</organism>
<dbReference type="InterPro" id="IPR050364">
    <property type="entry name" value="Cytochrome_P450_fung"/>
</dbReference>
<dbReference type="EMBL" id="LATX01001864">
    <property type="protein sequence ID" value="KTB37260.1"/>
    <property type="molecule type" value="Genomic_DNA"/>
</dbReference>
<evidence type="ECO:0008006" key="18">
    <source>
        <dbReference type="Google" id="ProtNLM"/>
    </source>
</evidence>
<dbReference type="InterPro" id="IPR001128">
    <property type="entry name" value="Cyt_P450"/>
</dbReference>
<evidence type="ECO:0000256" key="10">
    <source>
        <dbReference type="ARBA" id="ARBA00023004"/>
    </source>
</evidence>
<keyword evidence="8" id="KW-1133">Transmembrane helix</keyword>
<gene>
    <name evidence="16" type="ORF">WG66_10193</name>
</gene>
<proteinExistence type="inferred from homology"/>
<evidence type="ECO:0000256" key="2">
    <source>
        <dbReference type="ARBA" id="ARBA00004167"/>
    </source>
</evidence>
<dbReference type="GO" id="GO:0016705">
    <property type="term" value="F:oxidoreductase activity, acting on paired donors, with incorporation or reduction of molecular oxygen"/>
    <property type="evidence" value="ECO:0007669"/>
    <property type="project" value="InterPro"/>
</dbReference>
<comment type="pathway">
    <text evidence="3">Secondary metabolite biosynthesis.</text>
</comment>
<evidence type="ECO:0000256" key="14">
    <source>
        <dbReference type="PIRSR" id="PIRSR602401-1"/>
    </source>
</evidence>
<dbReference type="eggNOG" id="KOG0156">
    <property type="taxonomic scope" value="Eukaryota"/>
</dbReference>
<dbReference type="Pfam" id="PF00067">
    <property type="entry name" value="p450"/>
    <property type="match status" value="1"/>
</dbReference>
<dbReference type="Gene3D" id="1.10.630.10">
    <property type="entry name" value="Cytochrome P450"/>
    <property type="match status" value="1"/>
</dbReference>
<dbReference type="PRINTS" id="PR00385">
    <property type="entry name" value="P450"/>
</dbReference>
<reference evidence="16 17" key="1">
    <citation type="submission" date="2015-12" db="EMBL/GenBank/DDBJ databases">
        <title>Draft genome sequence of Moniliophthora roreri, the causal agent of frosty pod rot of cacao.</title>
        <authorList>
            <person name="Aime M.C."/>
            <person name="Diaz-Valderrama J.R."/>
            <person name="Kijpornyongpan T."/>
            <person name="Phillips-Mora W."/>
        </authorList>
    </citation>
    <scope>NUCLEOTIDE SEQUENCE [LARGE SCALE GENOMIC DNA]</scope>
    <source>
        <strain evidence="16 17">MCA 2952</strain>
    </source>
</reference>
<dbReference type="AlphaFoldDB" id="A0A0W0FLR8"/>
<evidence type="ECO:0000313" key="17">
    <source>
        <dbReference type="Proteomes" id="UP000054988"/>
    </source>
</evidence>
<evidence type="ECO:0000256" key="7">
    <source>
        <dbReference type="ARBA" id="ARBA00022723"/>
    </source>
</evidence>
<comment type="subcellular location">
    <subcellularLocation>
        <location evidence="2">Membrane</location>
        <topology evidence="2">Single-pass membrane protein</topology>
    </subcellularLocation>
</comment>
<keyword evidence="7 14" id="KW-0479">Metal-binding</keyword>
<keyword evidence="13" id="KW-0325">Glycoprotein</keyword>
<evidence type="ECO:0000256" key="11">
    <source>
        <dbReference type="ARBA" id="ARBA00023033"/>
    </source>
</evidence>
<sequence length="564" mass="63699">MQAIAMILLLLVLSSLVPLALVRSFRRKPYPPGPRSFPIVGNLLQLPASHQWVKFQEWAEQYGPIFHLQAGPEHIVVLNTPELADEFLVKRGRVFSDRPCPHVAADIVSAGQRQLFLPASAVEFKVIRKANHSELGPTPVRQYRRYQELESRVLLHDFVEHGYKSADMMAEGLGRSSDSDFMNLHWFSLVRRFATSVVMIVMYGERVHAIRGNKSLSALYEILENLNAVSLPGSFLADTFTFLQYLPDILAPWRVKAVKMHEKELDLYGGFLKRIEADHEAGINRVDCFVGKYLKAREASTDEIVSGGGVSPSGWIRDLLLTYVAGSAIEAGSDTTASSIMSFILFMLCYPEVLKKAREEVDRVVGSDRLPTFEDEEQLPYVIACIKELLRCRPPTPVGIPHRSSEDVFYNGYFIPKGSLVFGNVWTMQMDPVRFSNPRKFVPERWFTKGTNGKSSGSMKLTNNGPNRDNYTFGWGLRFCQGMHLAEASLFIAISRIIWGLDFEGSIPLDPWDEKNYIGGFAINPLPFSAAFRARTPKHAEVIRRSYEEAQGQWETLGMQKDVR</sequence>
<dbReference type="GO" id="GO:0020037">
    <property type="term" value="F:heme binding"/>
    <property type="evidence" value="ECO:0007669"/>
    <property type="project" value="InterPro"/>
</dbReference>
<evidence type="ECO:0000256" key="15">
    <source>
        <dbReference type="SAM" id="SignalP"/>
    </source>
</evidence>
<keyword evidence="12" id="KW-0472">Membrane</keyword>
<feature type="signal peptide" evidence="15">
    <location>
        <begin position="1"/>
        <end position="22"/>
    </location>
</feature>
<keyword evidence="11" id="KW-0503">Monooxygenase</keyword>
<evidence type="ECO:0000256" key="3">
    <source>
        <dbReference type="ARBA" id="ARBA00005179"/>
    </source>
</evidence>
<protein>
    <recommendedName>
        <fullName evidence="18">Cytochrome P450</fullName>
    </recommendedName>
</protein>